<sequence length="134" mass="14102">MDNPGIYSLGDIGVTAADTFTSEPITGLAGVSEIDVQLRFAYGSGGTTIKAFVQSTLDQGTTWFDLWCMAGATASKTRARRLKPDGVEQTPTDGALADDTVATGIVLGDRFRLKLVSTGTYAGNTLLSARIHAR</sequence>
<name>A0A838B753_9HYPH</name>
<evidence type="ECO:0000313" key="2">
    <source>
        <dbReference type="Proteomes" id="UP000558284"/>
    </source>
</evidence>
<organism evidence="1 2">
    <name type="scientific">Mesorhizobium neociceri</name>
    <dbReference type="NCBI Taxonomy" id="1307853"/>
    <lineage>
        <taxon>Bacteria</taxon>
        <taxon>Pseudomonadati</taxon>
        <taxon>Pseudomonadota</taxon>
        <taxon>Alphaproteobacteria</taxon>
        <taxon>Hyphomicrobiales</taxon>
        <taxon>Phyllobacteriaceae</taxon>
        <taxon>Mesorhizobium</taxon>
    </lineage>
</organism>
<dbReference type="EMBL" id="JACDTY010000007">
    <property type="protein sequence ID" value="MBA1141749.1"/>
    <property type="molecule type" value="Genomic_DNA"/>
</dbReference>
<reference evidence="1 2" key="1">
    <citation type="submission" date="2020-07" db="EMBL/GenBank/DDBJ databases">
        <title>Definition of the novel symbiovar canariense within Mesorhizobium novociceri, a new species of genus Mesorhizobium nodulating Cicer canariense in the Caldera de Taburiente National Park (La Palma, Canary Islands).</title>
        <authorList>
            <person name="Leon-Barrios M."/>
            <person name="Perez-Yepez J."/>
            <person name="Flores-Felix J.D."/>
            <person name="Ramirez-Baena M.H."/>
            <person name="Pulido-Suarez L."/>
            <person name="Igual J.M."/>
            <person name="Velazquez E."/>
            <person name="Peix A."/>
        </authorList>
    </citation>
    <scope>NUCLEOTIDE SEQUENCE [LARGE SCALE GENOMIC DNA]</scope>
    <source>
        <strain evidence="1 2">CCANP35</strain>
    </source>
</reference>
<keyword evidence="2" id="KW-1185">Reference proteome</keyword>
<gene>
    <name evidence="1" type="ORF">H0241_15985</name>
</gene>
<protein>
    <submittedName>
        <fullName evidence="1">Uncharacterized protein</fullName>
    </submittedName>
</protein>
<dbReference type="RefSeq" id="WP_210284947.1">
    <property type="nucleotide sequence ID" value="NZ_JACDTY010000007.1"/>
</dbReference>
<accession>A0A838B753</accession>
<dbReference type="AlphaFoldDB" id="A0A838B753"/>
<proteinExistence type="predicted"/>
<comment type="caution">
    <text evidence="1">The sequence shown here is derived from an EMBL/GenBank/DDBJ whole genome shotgun (WGS) entry which is preliminary data.</text>
</comment>
<evidence type="ECO:0000313" key="1">
    <source>
        <dbReference type="EMBL" id="MBA1141749.1"/>
    </source>
</evidence>
<dbReference type="Proteomes" id="UP000558284">
    <property type="component" value="Unassembled WGS sequence"/>
</dbReference>